<dbReference type="Proteomes" id="UP000242254">
    <property type="component" value="Unassembled WGS sequence"/>
</dbReference>
<feature type="non-terminal residue" evidence="1">
    <location>
        <position position="1"/>
    </location>
</feature>
<evidence type="ECO:0000313" key="1">
    <source>
        <dbReference type="EMBL" id="PHZ14835.1"/>
    </source>
</evidence>
<reference evidence="1 2" key="1">
    <citation type="journal article" date="2016" name="Proc. Natl. Acad. Sci. U.S.A.">
        <title>Lipid metabolic changes in an early divergent fungus govern the establishment of a mutualistic symbiosis with endobacteria.</title>
        <authorList>
            <person name="Lastovetsky O.A."/>
            <person name="Gaspar M.L."/>
            <person name="Mondo S.J."/>
            <person name="LaButti K.M."/>
            <person name="Sandor L."/>
            <person name="Grigoriev I.V."/>
            <person name="Henry S.A."/>
            <person name="Pawlowska T.E."/>
        </authorList>
    </citation>
    <scope>NUCLEOTIDE SEQUENCE [LARGE SCALE GENOMIC DNA]</scope>
    <source>
        <strain evidence="1 2">ATCC 52813</strain>
    </source>
</reference>
<evidence type="ECO:0000313" key="2">
    <source>
        <dbReference type="Proteomes" id="UP000242254"/>
    </source>
</evidence>
<keyword evidence="2" id="KW-1185">Reference proteome</keyword>
<proteinExistence type="predicted"/>
<gene>
    <name evidence="1" type="ORF">RHIMIDRAFT_276434</name>
</gene>
<dbReference type="GeneID" id="35443609"/>
<dbReference type="RefSeq" id="XP_023468543.1">
    <property type="nucleotide sequence ID" value="XM_023612620.1"/>
</dbReference>
<organism evidence="1 2">
    <name type="scientific">Rhizopus microsporus ATCC 52813</name>
    <dbReference type="NCBI Taxonomy" id="1340429"/>
    <lineage>
        <taxon>Eukaryota</taxon>
        <taxon>Fungi</taxon>
        <taxon>Fungi incertae sedis</taxon>
        <taxon>Mucoromycota</taxon>
        <taxon>Mucoromycotina</taxon>
        <taxon>Mucoromycetes</taxon>
        <taxon>Mucorales</taxon>
        <taxon>Mucorineae</taxon>
        <taxon>Rhizopodaceae</taxon>
        <taxon>Rhizopus</taxon>
    </lineage>
</organism>
<sequence length="78" mass="9137">TNLPCLLRRGHLFDDYCSLQQREIRGIVCYIEQPLVNNAYMSLFRINTLPRRVHSVAPLMKLRLIFSSVVLTMPRYGQ</sequence>
<dbReference type="AlphaFoldDB" id="A0A2G4T1D2"/>
<accession>A0A2G4T1D2</accession>
<dbReference type="EMBL" id="KZ303845">
    <property type="protein sequence ID" value="PHZ14835.1"/>
    <property type="molecule type" value="Genomic_DNA"/>
</dbReference>
<protein>
    <submittedName>
        <fullName evidence="1">Uncharacterized protein</fullName>
    </submittedName>
</protein>
<name>A0A2G4T1D2_RHIZD</name>